<evidence type="ECO:0000313" key="2">
    <source>
        <dbReference type="EMBL" id="OCB90975.1"/>
    </source>
</evidence>
<keyword evidence="3" id="KW-1185">Reference proteome</keyword>
<reference evidence="2" key="1">
    <citation type="submission" date="2016-06" db="EMBL/GenBank/DDBJ databases">
        <title>Draft Genome sequence of the fungus Inonotus baumii.</title>
        <authorList>
            <person name="Zhu H."/>
            <person name="Lin W."/>
        </authorList>
    </citation>
    <scope>NUCLEOTIDE SEQUENCE</scope>
    <source>
        <strain evidence="2">821</strain>
    </source>
</reference>
<sequence length="519" mass="57340">MLLSSLPPELYAAILDHIDDDHIQSSVLALTRAVPHAPVPLDRLFESIRLCTPQSVIHLQRRLRGGQPEALYVRSLRIQSWAADAQVIINLLALLDNLIALALFVGPNFAPENLLEIFEKPRERLESLSLRFRPYVQRANYYQFLKGAYFDPTISAIASWPSSSLHTLSVVQDPSTHQVSFAQPLVFFNFKPLLTLSISPAAHNITSLCIRIPGRDVGPYLAVAPKSFPALKVLDLSTGNIKGAQFDRLLARFDCVQHVRLDSCALLAGREPAEWAALGKDCALTGARRARDRERGLRAWKEAQEQRVHPSHERDATQNRASKARAGRKGLATATLSLRGTSEPTLPTREPSTSTSDAPPVDPLVLQRKIRVAPLPPSLLTLTATAPPPLLPDHPPEEHHDPTLVLRDHYATFRKAFAEGWESGIAQLRSTWTRLRSFARNNNTHVMVLAPGAPQEGSALDGLEEVNEECWKRLETGSYPPPILCFAGEVKGPGTLHPAGCGHQITEMMWGHPEFLGVK</sequence>
<dbReference type="OrthoDB" id="3353982at2759"/>
<proteinExistence type="predicted"/>
<feature type="region of interest" description="Disordered" evidence="1">
    <location>
        <begin position="301"/>
        <end position="361"/>
    </location>
</feature>
<feature type="compositionally biased region" description="Basic and acidic residues" evidence="1">
    <location>
        <begin position="301"/>
        <end position="317"/>
    </location>
</feature>
<protein>
    <recommendedName>
        <fullName evidence="4">F-box domain-containing protein</fullName>
    </recommendedName>
</protein>
<dbReference type="Proteomes" id="UP000757232">
    <property type="component" value="Unassembled WGS sequence"/>
</dbReference>
<name>A0A9Q5N8T3_SANBA</name>
<dbReference type="EMBL" id="LNZH02000111">
    <property type="protein sequence ID" value="OCB90975.1"/>
    <property type="molecule type" value="Genomic_DNA"/>
</dbReference>
<dbReference type="AlphaFoldDB" id="A0A9Q5N8T3"/>
<comment type="caution">
    <text evidence="2">The sequence shown here is derived from an EMBL/GenBank/DDBJ whole genome shotgun (WGS) entry which is preliminary data.</text>
</comment>
<evidence type="ECO:0000256" key="1">
    <source>
        <dbReference type="SAM" id="MobiDB-lite"/>
    </source>
</evidence>
<accession>A0A9Q5N8T3</accession>
<gene>
    <name evidence="2" type="ORF">A7U60_g1783</name>
</gene>
<organism evidence="2 3">
    <name type="scientific">Sanghuangporus baumii</name>
    <name type="common">Phellinus baumii</name>
    <dbReference type="NCBI Taxonomy" id="108892"/>
    <lineage>
        <taxon>Eukaryota</taxon>
        <taxon>Fungi</taxon>
        <taxon>Dikarya</taxon>
        <taxon>Basidiomycota</taxon>
        <taxon>Agaricomycotina</taxon>
        <taxon>Agaricomycetes</taxon>
        <taxon>Hymenochaetales</taxon>
        <taxon>Hymenochaetaceae</taxon>
        <taxon>Sanghuangporus</taxon>
    </lineage>
</organism>
<evidence type="ECO:0000313" key="3">
    <source>
        <dbReference type="Proteomes" id="UP000757232"/>
    </source>
</evidence>
<feature type="compositionally biased region" description="Polar residues" evidence="1">
    <location>
        <begin position="334"/>
        <end position="357"/>
    </location>
</feature>
<evidence type="ECO:0008006" key="4">
    <source>
        <dbReference type="Google" id="ProtNLM"/>
    </source>
</evidence>